<dbReference type="AlphaFoldDB" id="A0A8E0T1X9"/>
<dbReference type="GeneID" id="69707050"/>
<organism evidence="2 3">
    <name type="scientific">Plesiomonas shigelloides</name>
    <name type="common">Aeromonas shigelloides</name>
    <dbReference type="NCBI Taxonomy" id="703"/>
    <lineage>
        <taxon>Bacteria</taxon>
        <taxon>Pseudomonadati</taxon>
        <taxon>Pseudomonadota</taxon>
        <taxon>Gammaproteobacteria</taxon>
        <taxon>Enterobacterales</taxon>
        <taxon>Enterobacteriaceae</taxon>
        <taxon>Plesiomonas</taxon>
    </lineage>
</organism>
<comment type="caution">
    <text evidence="2">The sequence shown here is derived from an EMBL/GenBank/DDBJ whole genome shotgun (WGS) entry which is preliminary data.</text>
</comment>
<dbReference type="PROSITE" id="PS51257">
    <property type="entry name" value="PROKAR_LIPOPROTEIN"/>
    <property type="match status" value="1"/>
</dbReference>
<evidence type="ECO:0000256" key="1">
    <source>
        <dbReference type="SAM" id="Phobius"/>
    </source>
</evidence>
<feature type="transmembrane region" description="Helical" evidence="1">
    <location>
        <begin position="41"/>
        <end position="64"/>
    </location>
</feature>
<dbReference type="Proteomes" id="UP000664658">
    <property type="component" value="Unassembled WGS sequence"/>
</dbReference>
<name>A0A8E0T1X9_PLESH</name>
<sequence>MHKKHTLIIAQLFISLMMACLMTGIFSLLELGFSLTWLHAWAKHFLLAWPVAFCLSLVVGNIGFKLAEKVTA</sequence>
<reference evidence="2" key="1">
    <citation type="submission" date="2021-03" db="EMBL/GenBank/DDBJ databases">
        <title>Plesiomonas shigelloides zfcc0051, isolated from zebrafish feces.</title>
        <authorList>
            <person name="Vanderhoek Z."/>
            <person name="Gaulke C."/>
        </authorList>
    </citation>
    <scope>NUCLEOTIDE SEQUENCE</scope>
    <source>
        <strain evidence="2">Zfcc0051</strain>
    </source>
</reference>
<keyword evidence="1" id="KW-0812">Transmembrane</keyword>
<keyword evidence="1" id="KW-1133">Transmembrane helix</keyword>
<accession>A0A8E0T1X9</accession>
<gene>
    <name evidence="2" type="ORF">J2R62_15165</name>
</gene>
<dbReference type="Pfam" id="PF11391">
    <property type="entry name" value="DUF2798"/>
    <property type="match status" value="1"/>
</dbReference>
<dbReference type="EMBL" id="JAFNAA010000020">
    <property type="protein sequence ID" value="MBO1109526.1"/>
    <property type="molecule type" value="Genomic_DNA"/>
</dbReference>
<proteinExistence type="predicted"/>
<feature type="transmembrane region" description="Helical" evidence="1">
    <location>
        <begin position="7"/>
        <end position="29"/>
    </location>
</feature>
<protein>
    <submittedName>
        <fullName evidence="2">DUF2798 domain-containing protein</fullName>
    </submittedName>
</protein>
<evidence type="ECO:0000313" key="2">
    <source>
        <dbReference type="EMBL" id="MBO1109526.1"/>
    </source>
</evidence>
<dbReference type="RefSeq" id="WP_112866760.1">
    <property type="nucleotide sequence ID" value="NZ_CP050969.1"/>
</dbReference>
<dbReference type="InterPro" id="IPR021529">
    <property type="entry name" value="DUF2798"/>
</dbReference>
<evidence type="ECO:0000313" key="3">
    <source>
        <dbReference type="Proteomes" id="UP000664658"/>
    </source>
</evidence>
<keyword evidence="1" id="KW-0472">Membrane</keyword>